<dbReference type="InterPro" id="IPR023614">
    <property type="entry name" value="Porin_dom_sf"/>
</dbReference>
<evidence type="ECO:0000256" key="2">
    <source>
        <dbReference type="ARBA" id="ARBA00022729"/>
    </source>
</evidence>
<dbReference type="InterPro" id="IPR005318">
    <property type="entry name" value="OM_porin_bac"/>
</dbReference>
<protein>
    <submittedName>
        <fullName evidence="3">Outer membrane porin</fullName>
    </submittedName>
</protein>
<dbReference type="PANTHER" id="PTHR34596">
    <property type="entry name" value="CHITOPORIN"/>
    <property type="match status" value="1"/>
</dbReference>
<reference evidence="3" key="1">
    <citation type="submission" date="2016-10" db="EMBL/GenBank/DDBJ databases">
        <authorList>
            <person name="de Groot N.N."/>
        </authorList>
    </citation>
    <scope>NUCLEOTIDE SEQUENCE</scope>
</reference>
<accession>A0A1W1C5C5</accession>
<sequence length="352" mass="38650">MRKATISLIAVSAMSSGAENLKEIFSNISTEGQVRLGVIRTEDDNDKRASTVSLGGSLGAKTDPLKGISLGAKFYTTNALFGRDNEGMFLDSHNDSYSIVGEAYIQADLGKTTIKAGRQIIDTPYADSDDIGMIPDIFEGYTLVNRDIADTTVMLASLDKWAGVDSDIPEKFTNLQESSDAMLIASVIYEGIENTTLQAWHYRLDDANFNYFEAGYETEQFNLGFQYTDQDNDNTAFGLQAGVNIGDLAVTTAYNKVSGRVSNGFGGGPFFTSAEDHTIEIEEHDQEGILLSAKYAIDRLTLGVTHANFEKGENDTDYIASYAVNDNHSLDLIYSDMYDDGNMVRFFANYNF</sequence>
<name>A0A1W1C5C5_9ZZZZ</name>
<evidence type="ECO:0000256" key="1">
    <source>
        <dbReference type="ARBA" id="ARBA00022448"/>
    </source>
</evidence>
<dbReference type="SUPFAM" id="SSF56935">
    <property type="entry name" value="Porins"/>
    <property type="match status" value="1"/>
</dbReference>
<dbReference type="PANTHER" id="PTHR34596:SF2">
    <property type="entry name" value="CHITOPORIN"/>
    <property type="match status" value="1"/>
</dbReference>
<dbReference type="AlphaFoldDB" id="A0A1W1C5C5"/>
<gene>
    <name evidence="3" type="ORF">MNB_SV-12-41</name>
</gene>
<keyword evidence="2" id="KW-0732">Signal</keyword>
<keyword evidence="1" id="KW-0813">Transport</keyword>
<dbReference type="Pfam" id="PF03573">
    <property type="entry name" value="OprD"/>
    <property type="match status" value="1"/>
</dbReference>
<dbReference type="GO" id="GO:0015288">
    <property type="term" value="F:porin activity"/>
    <property type="evidence" value="ECO:0007669"/>
    <property type="project" value="TreeGrafter"/>
</dbReference>
<dbReference type="EMBL" id="FPHE01000104">
    <property type="protein sequence ID" value="SFV61078.1"/>
    <property type="molecule type" value="Genomic_DNA"/>
</dbReference>
<proteinExistence type="predicted"/>
<evidence type="ECO:0000313" key="3">
    <source>
        <dbReference type="EMBL" id="SFV61078.1"/>
    </source>
</evidence>
<dbReference type="GO" id="GO:0016020">
    <property type="term" value="C:membrane"/>
    <property type="evidence" value="ECO:0007669"/>
    <property type="project" value="InterPro"/>
</dbReference>
<organism evidence="3">
    <name type="scientific">hydrothermal vent metagenome</name>
    <dbReference type="NCBI Taxonomy" id="652676"/>
    <lineage>
        <taxon>unclassified sequences</taxon>
        <taxon>metagenomes</taxon>
        <taxon>ecological metagenomes</taxon>
    </lineage>
</organism>
<dbReference type="Gene3D" id="2.40.160.10">
    <property type="entry name" value="Porin"/>
    <property type="match status" value="1"/>
</dbReference>